<dbReference type="InterPro" id="IPR015892">
    <property type="entry name" value="Carbonic_anhydrase_CS"/>
</dbReference>
<dbReference type="SMART" id="SM00947">
    <property type="entry name" value="Pro_CA"/>
    <property type="match status" value="1"/>
</dbReference>
<dbReference type="GO" id="GO:0015976">
    <property type="term" value="P:carbon utilization"/>
    <property type="evidence" value="ECO:0007669"/>
    <property type="project" value="InterPro"/>
</dbReference>
<dbReference type="Pfam" id="PF00484">
    <property type="entry name" value="Pro_CA"/>
    <property type="match status" value="1"/>
</dbReference>
<feature type="binding site" evidence="9">
    <location>
        <position position="106"/>
    </location>
    <ligand>
        <name>Zn(2+)</name>
        <dbReference type="ChEBI" id="CHEBI:29105"/>
    </ligand>
</feature>
<feature type="binding site" evidence="9">
    <location>
        <position position="162"/>
    </location>
    <ligand>
        <name>Zn(2+)</name>
        <dbReference type="ChEBI" id="CHEBI:29105"/>
    </ligand>
</feature>
<dbReference type="FunFam" id="3.40.1050.10:FF:000001">
    <property type="entry name" value="Carbonic anhydrase"/>
    <property type="match status" value="1"/>
</dbReference>
<protein>
    <recommendedName>
        <fullName evidence="3 10">Carbonic anhydrase</fullName>
        <ecNumber evidence="2 10">4.2.1.1</ecNumber>
    </recommendedName>
    <alternativeName>
        <fullName evidence="7 10">Carbonate dehydratase</fullName>
    </alternativeName>
</protein>
<comment type="caution">
    <text evidence="13">The sequence shown here is derived from an EMBL/GenBank/DDBJ whole genome shotgun (WGS) entry which is preliminary data.</text>
</comment>
<dbReference type="GO" id="GO:0004089">
    <property type="term" value="F:carbonate dehydratase activity"/>
    <property type="evidence" value="ECO:0007669"/>
    <property type="project" value="UniProtKB-UniRule"/>
</dbReference>
<comment type="catalytic activity">
    <reaction evidence="8 10">
        <text>hydrogencarbonate + H(+) = CO2 + H2O</text>
        <dbReference type="Rhea" id="RHEA:10748"/>
        <dbReference type="ChEBI" id="CHEBI:15377"/>
        <dbReference type="ChEBI" id="CHEBI:15378"/>
        <dbReference type="ChEBI" id="CHEBI:16526"/>
        <dbReference type="ChEBI" id="CHEBI:17544"/>
        <dbReference type="EC" id="4.2.1.1"/>
    </reaction>
</comment>
<keyword evidence="6 10" id="KW-0456">Lyase</keyword>
<reference evidence="13" key="1">
    <citation type="submission" date="2020-12" db="EMBL/GenBank/DDBJ databases">
        <title>Metabolic potential, ecology and presence of endohyphal bacteria is reflected in genomic diversity of Mucoromycotina.</title>
        <authorList>
            <person name="Muszewska A."/>
            <person name="Okrasinska A."/>
            <person name="Steczkiewicz K."/>
            <person name="Drgas O."/>
            <person name="Orlowska M."/>
            <person name="Perlinska-Lenart U."/>
            <person name="Aleksandrzak-Piekarczyk T."/>
            <person name="Szatraj K."/>
            <person name="Zielenkiewicz U."/>
            <person name="Pilsyk S."/>
            <person name="Malc E."/>
            <person name="Mieczkowski P."/>
            <person name="Kruszewska J.S."/>
            <person name="Biernat P."/>
            <person name="Pawlowska J."/>
        </authorList>
    </citation>
    <scope>NUCLEOTIDE SEQUENCE</scope>
    <source>
        <strain evidence="13">WA0000067209</strain>
    </source>
</reference>
<proteinExistence type="inferred from homology"/>
<evidence type="ECO:0000256" key="9">
    <source>
        <dbReference type="PIRSR" id="PIRSR601765-1"/>
    </source>
</evidence>
<evidence type="ECO:0000313" key="13">
    <source>
        <dbReference type="EMBL" id="KAG2183617.1"/>
    </source>
</evidence>
<comment type="similarity">
    <text evidence="1 10">Belongs to the beta-class carbonic anhydrase family.</text>
</comment>
<dbReference type="Gene3D" id="3.40.1050.10">
    <property type="entry name" value="Carbonic anhydrase"/>
    <property type="match status" value="1"/>
</dbReference>
<evidence type="ECO:0000313" key="14">
    <source>
        <dbReference type="Proteomes" id="UP000654370"/>
    </source>
</evidence>
<dbReference type="CDD" id="cd00883">
    <property type="entry name" value="beta_CA_cladeA"/>
    <property type="match status" value="1"/>
</dbReference>
<evidence type="ECO:0000256" key="4">
    <source>
        <dbReference type="ARBA" id="ARBA00022723"/>
    </source>
</evidence>
<feature type="binding site" evidence="9">
    <location>
        <position position="108"/>
    </location>
    <ligand>
        <name>Zn(2+)</name>
        <dbReference type="ChEBI" id="CHEBI:29105"/>
    </ligand>
</feature>
<dbReference type="AlphaFoldDB" id="A0A8H7Q0C3"/>
<dbReference type="EC" id="4.2.1.1" evidence="2 10"/>
<organism evidence="13 14">
    <name type="scientific">Mortierella isabellina</name>
    <name type="common">Filamentous fungus</name>
    <name type="synonym">Umbelopsis isabellina</name>
    <dbReference type="NCBI Taxonomy" id="91625"/>
    <lineage>
        <taxon>Eukaryota</taxon>
        <taxon>Fungi</taxon>
        <taxon>Fungi incertae sedis</taxon>
        <taxon>Mucoromycota</taxon>
        <taxon>Mucoromycotina</taxon>
        <taxon>Umbelopsidomycetes</taxon>
        <taxon>Umbelopsidales</taxon>
        <taxon>Umbelopsidaceae</taxon>
        <taxon>Umbelopsis</taxon>
    </lineage>
</organism>
<dbReference type="PANTHER" id="PTHR11002">
    <property type="entry name" value="CARBONIC ANHYDRASE"/>
    <property type="match status" value="1"/>
</dbReference>
<sequence length="273" mass="30267">MSKEIANKLGTSAKQVNVNPRSVTNVSLARGISSTTPTQSGETGNAGYSPLTPITAVKNKLDPADTELKTLIDNNQSWAEAVTKAEPTYFKEMALKQEPKILWIGCSDSRVPAEQVVQLGPGEIFVHRNIANVVHHTDMNCLSVLQYAVEVLKVQHIVVCGHYHCGGVKASLGTTQFGLIDNWLRTIKDVYREHQQELDSMEDQKARERRLVELNVVNSAMNVASTTIVQNAWQKGQPLTVHGWAHNIEDGLINKLNLTLKDNSSLEKVYRLF</sequence>
<dbReference type="GO" id="GO:0008270">
    <property type="term" value="F:zinc ion binding"/>
    <property type="evidence" value="ECO:0007669"/>
    <property type="project" value="UniProtKB-UniRule"/>
</dbReference>
<dbReference type="InterPro" id="IPR001765">
    <property type="entry name" value="Carbonic_anhydrase"/>
</dbReference>
<evidence type="ECO:0000256" key="7">
    <source>
        <dbReference type="ARBA" id="ARBA00031969"/>
    </source>
</evidence>
<dbReference type="NCBIfam" id="NF007756">
    <property type="entry name" value="PRK10437.1"/>
    <property type="match status" value="1"/>
</dbReference>
<dbReference type="InterPro" id="IPR036874">
    <property type="entry name" value="Carbonic_anhydrase_sf"/>
</dbReference>
<keyword evidence="14" id="KW-1185">Reference proteome</keyword>
<dbReference type="PANTHER" id="PTHR11002:SF76">
    <property type="entry name" value="CARBONIC ANHYDRASE"/>
    <property type="match status" value="1"/>
</dbReference>
<evidence type="ECO:0000256" key="10">
    <source>
        <dbReference type="RuleBase" id="RU003956"/>
    </source>
</evidence>
<evidence type="ECO:0000256" key="1">
    <source>
        <dbReference type="ARBA" id="ARBA00006217"/>
    </source>
</evidence>
<feature type="coiled-coil region" evidence="11">
    <location>
        <begin position="184"/>
        <end position="211"/>
    </location>
</feature>
<evidence type="ECO:0000256" key="8">
    <source>
        <dbReference type="ARBA" id="ARBA00048348"/>
    </source>
</evidence>
<accession>A0A8H7Q0C3</accession>
<evidence type="ECO:0000256" key="11">
    <source>
        <dbReference type="SAM" id="Coils"/>
    </source>
</evidence>
<name>A0A8H7Q0C3_MORIS</name>
<dbReference type="PROSITE" id="PS00704">
    <property type="entry name" value="PROK_CO2_ANHYDRASE_1"/>
    <property type="match status" value="1"/>
</dbReference>
<keyword evidence="5 9" id="KW-0862">Zinc</keyword>
<gene>
    <name evidence="13" type="ORF">INT43_006625</name>
</gene>
<keyword evidence="11" id="KW-0175">Coiled coil</keyword>
<feature type="region of interest" description="Disordered" evidence="12">
    <location>
        <begin position="28"/>
        <end position="48"/>
    </location>
</feature>
<evidence type="ECO:0000256" key="3">
    <source>
        <dbReference type="ARBA" id="ARBA00014628"/>
    </source>
</evidence>
<evidence type="ECO:0000256" key="2">
    <source>
        <dbReference type="ARBA" id="ARBA00012925"/>
    </source>
</evidence>
<evidence type="ECO:0000256" key="12">
    <source>
        <dbReference type="SAM" id="MobiDB-lite"/>
    </source>
</evidence>
<feature type="binding site" evidence="9">
    <location>
        <position position="165"/>
    </location>
    <ligand>
        <name>Zn(2+)</name>
        <dbReference type="ChEBI" id="CHEBI:29105"/>
    </ligand>
</feature>
<evidence type="ECO:0000256" key="6">
    <source>
        <dbReference type="ARBA" id="ARBA00023239"/>
    </source>
</evidence>
<dbReference type="Proteomes" id="UP000654370">
    <property type="component" value="Unassembled WGS sequence"/>
</dbReference>
<evidence type="ECO:0000256" key="5">
    <source>
        <dbReference type="ARBA" id="ARBA00022833"/>
    </source>
</evidence>
<feature type="compositionally biased region" description="Polar residues" evidence="12">
    <location>
        <begin position="28"/>
        <end position="43"/>
    </location>
</feature>
<dbReference type="PROSITE" id="PS00705">
    <property type="entry name" value="PROK_CO2_ANHYDRASE_2"/>
    <property type="match status" value="1"/>
</dbReference>
<dbReference type="OrthoDB" id="10248475at2759"/>
<comment type="function">
    <text evidence="10">Reversible hydration of carbon dioxide.</text>
</comment>
<dbReference type="SUPFAM" id="SSF53056">
    <property type="entry name" value="beta-carbonic anhydrase, cab"/>
    <property type="match status" value="1"/>
</dbReference>
<dbReference type="EMBL" id="JAEPQZ010000003">
    <property type="protein sequence ID" value="KAG2183617.1"/>
    <property type="molecule type" value="Genomic_DNA"/>
</dbReference>
<keyword evidence="4 9" id="KW-0479">Metal-binding</keyword>
<comment type="cofactor">
    <cofactor evidence="9">
        <name>Zn(2+)</name>
        <dbReference type="ChEBI" id="CHEBI:29105"/>
    </cofactor>
    <text evidence="9">Binds 1 zinc ion per subunit.</text>
</comment>